<name>A0A5N5T9X1_9CRUS</name>
<dbReference type="InterPro" id="IPR036272">
    <property type="entry name" value="Methuselah_N_sf"/>
</dbReference>
<feature type="transmembrane region" description="Helical" evidence="8">
    <location>
        <begin position="364"/>
        <end position="386"/>
    </location>
</feature>
<evidence type="ECO:0000256" key="5">
    <source>
        <dbReference type="ARBA" id="ARBA00022989"/>
    </source>
</evidence>
<keyword evidence="10" id="KW-0675">Receptor</keyword>
<dbReference type="InterPro" id="IPR023311">
    <property type="entry name" value="Methusela_ecto_dom_2"/>
</dbReference>
<dbReference type="PROSITE" id="PS50261">
    <property type="entry name" value="G_PROTEIN_RECEP_F2_4"/>
    <property type="match status" value="1"/>
</dbReference>
<keyword evidence="5 8" id="KW-1133">Transmembrane helix</keyword>
<feature type="transmembrane region" description="Helical" evidence="8">
    <location>
        <begin position="430"/>
        <end position="453"/>
    </location>
</feature>
<organism evidence="10 11">
    <name type="scientific">Armadillidium nasatum</name>
    <dbReference type="NCBI Taxonomy" id="96803"/>
    <lineage>
        <taxon>Eukaryota</taxon>
        <taxon>Metazoa</taxon>
        <taxon>Ecdysozoa</taxon>
        <taxon>Arthropoda</taxon>
        <taxon>Crustacea</taxon>
        <taxon>Multicrustacea</taxon>
        <taxon>Malacostraca</taxon>
        <taxon>Eumalacostraca</taxon>
        <taxon>Peracarida</taxon>
        <taxon>Isopoda</taxon>
        <taxon>Oniscidea</taxon>
        <taxon>Crinocheta</taxon>
        <taxon>Armadillidiidae</taxon>
        <taxon>Armadillidium</taxon>
    </lineage>
</organism>
<feature type="transmembrane region" description="Helical" evidence="8">
    <location>
        <begin position="528"/>
        <end position="553"/>
    </location>
</feature>
<dbReference type="PANTHER" id="PTHR46953">
    <property type="entry name" value="G-PROTEIN COUPLED RECEPTOR MTH-LIKE 1-RELATED"/>
    <property type="match status" value="1"/>
</dbReference>
<evidence type="ECO:0000256" key="8">
    <source>
        <dbReference type="SAM" id="Phobius"/>
    </source>
</evidence>
<dbReference type="Gene3D" id="2.170.180.11">
    <property type="entry name" value="Methuselah ectodomain, domain 2"/>
    <property type="match status" value="1"/>
</dbReference>
<protein>
    <submittedName>
        <fullName evidence="10">G-protein coupled receptor Mth2</fullName>
    </submittedName>
</protein>
<evidence type="ECO:0000313" key="10">
    <source>
        <dbReference type="EMBL" id="KAB7502979.1"/>
    </source>
</evidence>
<accession>A0A5N5T9X1</accession>
<evidence type="ECO:0000256" key="6">
    <source>
        <dbReference type="ARBA" id="ARBA00023040"/>
    </source>
</evidence>
<dbReference type="InterPro" id="IPR010596">
    <property type="entry name" value="Methuselah_N_dom"/>
</dbReference>
<dbReference type="GO" id="GO:0004930">
    <property type="term" value="F:G protein-coupled receptor activity"/>
    <property type="evidence" value="ECO:0007669"/>
    <property type="project" value="UniProtKB-KW"/>
</dbReference>
<sequence>DQILVDDVCQNQNVTTTILGLIEGYSSTTEQIDTSVIDDVIVESLVCPSNYLTLTLPGDSFALRTSGNLFNIKYGLNLNFSLYCIEHTINEQEQISMEVSLCLPIPLVPRCCPQSLFDPITNQCKSLNNTGVEINVMLGKRLLQLEVMSFSNVLNCQNPDGLVKVPLSPGSYSSQIKMTNEGLMLNHKISPFGDAVNIPSPEYCVETEIGNVVSSASYCYVDPVSAHIESCKGVTCVHKCCPLGEIYDMNNFKCVVADMNEKWIPEFYNEGTFRVESVESYKLIIGFPLSCEFFRISPNNDPPDSFLLLSNGSLYVENWAMSLPSVEYCLDNFIHEGGVTQEAMVCFQEKAEEKSICDHVGQKLYPSLLLISCVFLLVTLIVYAIIPDLHSKIQGKCLITSIISLLPSYIFLATVQLWSQALSSGWCVAFGFLIQFSVLSAFFWLNVMSYDIWKTFRSIKSGRETPAGARRRFLFYSLYAWGCPLLIVMVTIIMQFLPKSVDKSSLILPRIGETDCFFPRYDKRVFWVYLYSFISIILAVNSFFFFHLAYILVKARKFTESALGTKTQLHKEWAKLYLKLFLIMGITWIFEISAFVDGSCEFWIVTDIVNSLRGFFIFIIYVCKRDVIKKLMSESTPVFTRMTTTVRNSSSFFSRSSKRTSNMYVDPTTSDVFRQSNFKKIMKHRRTHHNLSEVILLMKLLFKLLHSIKRENIVILPARQGSGKGS</sequence>
<keyword evidence="7 8" id="KW-0472">Membrane</keyword>
<evidence type="ECO:0000259" key="9">
    <source>
        <dbReference type="PROSITE" id="PS50261"/>
    </source>
</evidence>
<evidence type="ECO:0000256" key="7">
    <source>
        <dbReference type="ARBA" id="ARBA00023136"/>
    </source>
</evidence>
<feature type="non-terminal residue" evidence="10">
    <location>
        <position position="1"/>
    </location>
</feature>
<comment type="similarity">
    <text evidence="2">Belongs to the G-protein coupled receptor 2 family. Mth subfamily.</text>
</comment>
<dbReference type="Gene3D" id="1.20.1070.10">
    <property type="entry name" value="Rhodopsin 7-helix transmembrane proteins"/>
    <property type="match status" value="1"/>
</dbReference>
<reference evidence="10 11" key="1">
    <citation type="journal article" date="2019" name="PLoS Biol.">
        <title>Sex chromosomes control vertical transmission of feminizing Wolbachia symbionts in an isopod.</title>
        <authorList>
            <person name="Becking T."/>
            <person name="Chebbi M.A."/>
            <person name="Giraud I."/>
            <person name="Moumen B."/>
            <person name="Laverre T."/>
            <person name="Caubet Y."/>
            <person name="Peccoud J."/>
            <person name="Gilbert C."/>
            <person name="Cordaux R."/>
        </authorList>
    </citation>
    <scope>NUCLEOTIDE SEQUENCE [LARGE SCALE GENOMIC DNA]</scope>
    <source>
        <strain evidence="10">ANa2</strain>
        <tissue evidence="10">Whole body excluding digestive tract and cuticle</tissue>
    </source>
</reference>
<evidence type="ECO:0000256" key="2">
    <source>
        <dbReference type="ARBA" id="ARBA00008979"/>
    </source>
</evidence>
<evidence type="ECO:0000256" key="4">
    <source>
        <dbReference type="ARBA" id="ARBA00022729"/>
    </source>
</evidence>
<keyword evidence="3 8" id="KW-0812">Transmembrane</keyword>
<evidence type="ECO:0000256" key="1">
    <source>
        <dbReference type="ARBA" id="ARBA00004141"/>
    </source>
</evidence>
<dbReference type="InterPro" id="IPR017981">
    <property type="entry name" value="GPCR_2-like_7TM"/>
</dbReference>
<dbReference type="SUPFAM" id="SSF63877">
    <property type="entry name" value="Methuselah ectodomain"/>
    <property type="match status" value="1"/>
</dbReference>
<comment type="subcellular location">
    <subcellularLocation>
        <location evidence="1">Membrane</location>
        <topology evidence="1">Multi-pass membrane protein</topology>
    </subcellularLocation>
</comment>
<dbReference type="Proteomes" id="UP000326759">
    <property type="component" value="Unassembled WGS sequence"/>
</dbReference>
<comment type="caution">
    <text evidence="10">The sequence shown here is derived from an EMBL/GenBank/DDBJ whole genome shotgun (WGS) entry which is preliminary data.</text>
</comment>
<evidence type="ECO:0000256" key="3">
    <source>
        <dbReference type="ARBA" id="ARBA00022692"/>
    </source>
</evidence>
<dbReference type="Pfam" id="PF00002">
    <property type="entry name" value="7tm_2"/>
    <property type="match status" value="1"/>
</dbReference>
<dbReference type="Pfam" id="PF06652">
    <property type="entry name" value="Methuselah_N"/>
    <property type="match status" value="1"/>
</dbReference>
<dbReference type="CDD" id="cd15039">
    <property type="entry name" value="7tmB3_Methuselah-like"/>
    <property type="match status" value="1"/>
</dbReference>
<dbReference type="GO" id="GO:0007166">
    <property type="term" value="P:cell surface receptor signaling pathway"/>
    <property type="evidence" value="ECO:0007669"/>
    <property type="project" value="InterPro"/>
</dbReference>
<dbReference type="EMBL" id="SEYY01006162">
    <property type="protein sequence ID" value="KAB7502979.1"/>
    <property type="molecule type" value="Genomic_DNA"/>
</dbReference>
<keyword evidence="6" id="KW-0807">Transducer</keyword>
<keyword evidence="4" id="KW-0732">Signal</keyword>
<evidence type="ECO:0000313" key="11">
    <source>
        <dbReference type="Proteomes" id="UP000326759"/>
    </source>
</evidence>
<dbReference type="PANTHER" id="PTHR46953:SF1">
    <property type="entry name" value="G-PROTEIN COUPLED RECEPTOR MTH-LIKE 1-RELATED"/>
    <property type="match status" value="1"/>
</dbReference>
<feature type="transmembrane region" description="Helical" evidence="8">
    <location>
        <begin position="398"/>
        <end position="418"/>
    </location>
</feature>
<feature type="domain" description="G-protein coupled receptors family 2 profile 2" evidence="9">
    <location>
        <begin position="361"/>
        <end position="625"/>
    </location>
</feature>
<dbReference type="GO" id="GO:0016020">
    <property type="term" value="C:membrane"/>
    <property type="evidence" value="ECO:0007669"/>
    <property type="project" value="UniProtKB-SubCell"/>
</dbReference>
<dbReference type="InterPro" id="IPR052808">
    <property type="entry name" value="GPCR_Mth-like"/>
</dbReference>
<keyword evidence="11" id="KW-1185">Reference proteome</keyword>
<feature type="transmembrane region" description="Helical" evidence="8">
    <location>
        <begin position="473"/>
        <end position="497"/>
    </location>
</feature>
<feature type="transmembrane region" description="Helical" evidence="8">
    <location>
        <begin position="602"/>
        <end position="623"/>
    </location>
</feature>
<dbReference type="OrthoDB" id="6134459at2759"/>
<feature type="transmembrane region" description="Helical" evidence="8">
    <location>
        <begin position="576"/>
        <end position="596"/>
    </location>
</feature>
<keyword evidence="6" id="KW-0297">G-protein coupled receptor</keyword>
<proteinExistence type="inferred from homology"/>
<dbReference type="InterPro" id="IPR000832">
    <property type="entry name" value="GPCR_2_secretin-like"/>
</dbReference>
<gene>
    <name evidence="10" type="primary">mth2_2</name>
    <name evidence="10" type="ORF">Anas_10554</name>
</gene>
<dbReference type="AlphaFoldDB" id="A0A5N5T9X1"/>